<proteinExistence type="predicted"/>
<dbReference type="AlphaFoldDB" id="A0A420BFR4"/>
<name>A0A420BFR4_SPHD1</name>
<evidence type="ECO:0000313" key="1">
    <source>
        <dbReference type="EMBL" id="RKE55564.1"/>
    </source>
</evidence>
<dbReference type="EMBL" id="RAPY01000001">
    <property type="protein sequence ID" value="RKE55564.1"/>
    <property type="molecule type" value="Genomic_DNA"/>
</dbReference>
<dbReference type="InterPro" id="IPR025921">
    <property type="entry name" value="HmuY"/>
</dbReference>
<comment type="caution">
    <text evidence="1">The sequence shown here is derived from an EMBL/GenBank/DDBJ whole genome shotgun (WGS) entry which is preliminary data.</text>
</comment>
<accession>A0A420BFR4</accession>
<evidence type="ECO:0000313" key="2">
    <source>
        <dbReference type="Proteomes" id="UP000286246"/>
    </source>
</evidence>
<dbReference type="CDD" id="cd12105">
    <property type="entry name" value="HmuY"/>
    <property type="match status" value="1"/>
</dbReference>
<dbReference type="Pfam" id="PF14064">
    <property type="entry name" value="HmuY"/>
    <property type="match status" value="1"/>
</dbReference>
<keyword evidence="2" id="KW-1185">Reference proteome</keyword>
<gene>
    <name evidence="1" type="ORF">DFQ12_0396</name>
</gene>
<sequence>MNIARQLTRTKYITLLCIGLAIHTSCSKSDPTVEPVVEPPKEEESNTGLYNKLITVRDFAATDKNDGQNAAPTVYYSLETNKGIAETNRQTRNWDIAFSNIFNSHVSGNNGTNNTNFGYGNNATGGILIVEKAFDEVTEVPADTEFKVIGDAIGMDQNGDEGNGVGWLLYDFYGRLVRQHAVQNEHVAYALGNGLTLLNGKVIKPRTLIVRTAKGNYAKIRPISMYKGLYKPEQWLKDSPHVFISFDYVIVPKGSKTFEIKP</sequence>
<dbReference type="RefSeq" id="WP_120257336.1">
    <property type="nucleotide sequence ID" value="NZ_RAPY01000001.1"/>
</dbReference>
<dbReference type="Proteomes" id="UP000286246">
    <property type="component" value="Unassembled WGS sequence"/>
</dbReference>
<organism evidence="1 2">
    <name type="scientific">Sphingobacterium detergens</name>
    <dbReference type="NCBI Taxonomy" id="1145106"/>
    <lineage>
        <taxon>Bacteria</taxon>
        <taxon>Pseudomonadati</taxon>
        <taxon>Bacteroidota</taxon>
        <taxon>Sphingobacteriia</taxon>
        <taxon>Sphingobacteriales</taxon>
        <taxon>Sphingobacteriaceae</taxon>
        <taxon>Sphingobacterium</taxon>
    </lineage>
</organism>
<dbReference type="OrthoDB" id="1190814at2"/>
<protein>
    <submittedName>
        <fullName evidence="1">Heme-binding HmuY-like protein</fullName>
    </submittedName>
</protein>
<reference evidence="1 2" key="1">
    <citation type="submission" date="2018-09" db="EMBL/GenBank/DDBJ databases">
        <title>Genomic Encyclopedia of Type Strains, Phase III (KMG-III): the genomes of soil and plant-associated and newly described type strains.</title>
        <authorList>
            <person name="Whitman W."/>
        </authorList>
    </citation>
    <scope>NUCLEOTIDE SEQUENCE [LARGE SCALE GENOMIC DNA]</scope>
    <source>
        <strain evidence="1 2">CECT 7938</strain>
    </source>
</reference>